<comment type="caution">
    <text evidence="27">The sequence shown here is derived from an EMBL/GenBank/DDBJ whole genome shotgun (WGS) entry which is preliminary data.</text>
</comment>
<evidence type="ECO:0000256" key="12">
    <source>
        <dbReference type="ARBA" id="ARBA00022801"/>
    </source>
</evidence>
<comment type="cofactor">
    <cofactor evidence="2">
        <name>Mn(2+)</name>
        <dbReference type="ChEBI" id="CHEBI:29035"/>
    </cofactor>
</comment>
<keyword evidence="11" id="KW-0418">Kinase</keyword>
<feature type="transmembrane region" description="Helical" evidence="24">
    <location>
        <begin position="530"/>
        <end position="547"/>
    </location>
</feature>
<keyword evidence="12" id="KW-0378">Hydrolase</keyword>
<evidence type="ECO:0000313" key="27">
    <source>
        <dbReference type="EMBL" id="MFC6153122.1"/>
    </source>
</evidence>
<dbReference type="InterPro" id="IPR004358">
    <property type="entry name" value="Sig_transdc_His_kin-like_C"/>
</dbReference>
<comment type="catalytic activity">
    <reaction evidence="1">
        <text>ATP + protein L-histidine = ADP + protein N-phospho-L-histidine.</text>
        <dbReference type="EC" id="2.7.13.3"/>
    </reaction>
</comment>
<evidence type="ECO:0000259" key="25">
    <source>
        <dbReference type="PROSITE" id="PS50109"/>
    </source>
</evidence>
<gene>
    <name evidence="27" type="ORF">ACFPWU_05525</name>
</gene>
<dbReference type="Pfam" id="PF02518">
    <property type="entry name" value="HATPase_c"/>
    <property type="match status" value="1"/>
</dbReference>
<dbReference type="Pfam" id="PF13687">
    <property type="entry name" value="DUF4153"/>
    <property type="match status" value="1"/>
</dbReference>
<organism evidence="27 28">
    <name type="scientific">Nocardioides yefusunii</name>
    <dbReference type="NCBI Taxonomy" id="2500546"/>
    <lineage>
        <taxon>Bacteria</taxon>
        <taxon>Bacillati</taxon>
        <taxon>Actinomycetota</taxon>
        <taxon>Actinomycetes</taxon>
        <taxon>Propionibacteriales</taxon>
        <taxon>Nocardioidaceae</taxon>
        <taxon>Nocardioides</taxon>
    </lineage>
</organism>
<feature type="transmembrane region" description="Helical" evidence="24">
    <location>
        <begin position="718"/>
        <end position="743"/>
    </location>
</feature>
<evidence type="ECO:0000256" key="8">
    <source>
        <dbReference type="ARBA" id="ARBA00022679"/>
    </source>
</evidence>
<evidence type="ECO:0000256" key="13">
    <source>
        <dbReference type="ARBA" id="ARBA00022840"/>
    </source>
</evidence>
<dbReference type="InterPro" id="IPR005467">
    <property type="entry name" value="His_kinase_dom"/>
</dbReference>
<dbReference type="Pfam" id="PF00512">
    <property type="entry name" value="HisKA"/>
    <property type="match status" value="1"/>
</dbReference>
<name>A0ABW1QWB3_9ACTN</name>
<dbReference type="SUPFAM" id="SSF47384">
    <property type="entry name" value="Homodimeric domain of signal transducing histidine kinase"/>
    <property type="match status" value="1"/>
</dbReference>
<dbReference type="PROSITE" id="PS50109">
    <property type="entry name" value="HIS_KIN"/>
    <property type="match status" value="1"/>
</dbReference>
<dbReference type="SMART" id="SM00387">
    <property type="entry name" value="HATPase_c"/>
    <property type="match status" value="1"/>
</dbReference>
<keyword evidence="28" id="KW-1185">Reference proteome</keyword>
<feature type="compositionally biased region" description="Polar residues" evidence="23">
    <location>
        <begin position="349"/>
        <end position="366"/>
    </location>
</feature>
<evidence type="ECO:0000256" key="1">
    <source>
        <dbReference type="ARBA" id="ARBA00000085"/>
    </source>
</evidence>
<keyword evidence="19" id="KW-0843">Virulence</keyword>
<evidence type="ECO:0000256" key="9">
    <source>
        <dbReference type="ARBA" id="ARBA00022692"/>
    </source>
</evidence>
<keyword evidence="14" id="KW-0460">Magnesium</keyword>
<dbReference type="Gene3D" id="3.30.565.10">
    <property type="entry name" value="Histidine kinase-like ATPase, C-terminal domain"/>
    <property type="match status" value="1"/>
</dbReference>
<evidence type="ECO:0000256" key="6">
    <source>
        <dbReference type="ARBA" id="ARBA00022475"/>
    </source>
</evidence>
<dbReference type="InterPro" id="IPR003594">
    <property type="entry name" value="HATPase_dom"/>
</dbReference>
<keyword evidence="6" id="KW-1003">Cell membrane</keyword>
<feature type="transmembrane region" description="Helical" evidence="24">
    <location>
        <begin position="396"/>
        <end position="413"/>
    </location>
</feature>
<keyword evidence="7" id="KW-0597">Phosphoprotein</keyword>
<keyword evidence="24" id="KW-0472">Membrane</keyword>
<feature type="transmembrane region" description="Helical" evidence="24">
    <location>
        <begin position="568"/>
        <end position="590"/>
    </location>
</feature>
<dbReference type="InterPro" id="IPR003660">
    <property type="entry name" value="HAMP_dom"/>
</dbReference>
<feature type="domain" description="Histidine kinase" evidence="25">
    <location>
        <begin position="119"/>
        <end position="345"/>
    </location>
</feature>
<dbReference type="CDD" id="cd00082">
    <property type="entry name" value="HisKA"/>
    <property type="match status" value="1"/>
</dbReference>
<keyword evidence="13" id="KW-0067">ATP-binding</keyword>
<dbReference type="RefSeq" id="WP_128220995.1">
    <property type="nucleotide sequence ID" value="NZ_CP034929.1"/>
</dbReference>
<evidence type="ECO:0000256" key="3">
    <source>
        <dbReference type="ARBA" id="ARBA00001946"/>
    </source>
</evidence>
<evidence type="ECO:0000256" key="21">
    <source>
        <dbReference type="ARBA" id="ARBA00040454"/>
    </source>
</evidence>
<evidence type="ECO:0000256" key="14">
    <source>
        <dbReference type="ARBA" id="ARBA00022842"/>
    </source>
</evidence>
<dbReference type="CDD" id="cd06225">
    <property type="entry name" value="HAMP"/>
    <property type="match status" value="1"/>
</dbReference>
<evidence type="ECO:0000256" key="17">
    <source>
        <dbReference type="ARBA" id="ARBA00023012"/>
    </source>
</evidence>
<dbReference type="Gene3D" id="1.10.287.130">
    <property type="match status" value="1"/>
</dbReference>
<dbReference type="InterPro" id="IPR003661">
    <property type="entry name" value="HisK_dim/P_dom"/>
</dbReference>
<evidence type="ECO:0000256" key="22">
    <source>
        <dbReference type="ARBA" id="ARBA00041776"/>
    </source>
</evidence>
<dbReference type="InterPro" id="IPR050980">
    <property type="entry name" value="2C_sensor_his_kinase"/>
</dbReference>
<evidence type="ECO:0000256" key="5">
    <source>
        <dbReference type="ARBA" id="ARBA00012438"/>
    </source>
</evidence>
<evidence type="ECO:0000256" key="7">
    <source>
        <dbReference type="ARBA" id="ARBA00022553"/>
    </source>
</evidence>
<dbReference type="SMART" id="SM00388">
    <property type="entry name" value="HisKA"/>
    <property type="match status" value="1"/>
</dbReference>
<evidence type="ECO:0000256" key="10">
    <source>
        <dbReference type="ARBA" id="ARBA00022741"/>
    </source>
</evidence>
<dbReference type="EMBL" id="JBHSQI010000003">
    <property type="protein sequence ID" value="MFC6153122.1"/>
    <property type="molecule type" value="Genomic_DNA"/>
</dbReference>
<accession>A0ABW1QWB3</accession>
<feature type="region of interest" description="Disordered" evidence="23">
    <location>
        <begin position="346"/>
        <end position="388"/>
    </location>
</feature>
<evidence type="ECO:0000256" key="11">
    <source>
        <dbReference type="ARBA" id="ARBA00022777"/>
    </source>
</evidence>
<keyword evidence="17" id="KW-0902">Two-component regulatory system</keyword>
<keyword evidence="10" id="KW-0547">Nucleotide-binding</keyword>
<feature type="transmembrane region" description="Helical" evidence="24">
    <location>
        <begin position="610"/>
        <end position="633"/>
    </location>
</feature>
<feature type="transmembrane region" description="Helical" evidence="24">
    <location>
        <begin position="467"/>
        <end position="483"/>
    </location>
</feature>
<feature type="transmembrane region" description="Helical" evidence="24">
    <location>
        <begin position="749"/>
        <end position="768"/>
    </location>
</feature>
<evidence type="ECO:0000256" key="18">
    <source>
        <dbReference type="ARBA" id="ARBA00023016"/>
    </source>
</evidence>
<evidence type="ECO:0000256" key="23">
    <source>
        <dbReference type="SAM" id="MobiDB-lite"/>
    </source>
</evidence>
<dbReference type="PANTHER" id="PTHR44936:SF9">
    <property type="entry name" value="SENSOR PROTEIN CREC"/>
    <property type="match status" value="1"/>
</dbReference>
<dbReference type="InterPro" id="IPR036890">
    <property type="entry name" value="HATPase_C_sf"/>
</dbReference>
<keyword evidence="9 24" id="KW-0812">Transmembrane</keyword>
<feature type="domain" description="HAMP" evidence="26">
    <location>
        <begin position="59"/>
        <end position="111"/>
    </location>
</feature>
<feature type="transmembrane region" description="Helical" evidence="24">
    <location>
        <begin position="654"/>
        <end position="673"/>
    </location>
</feature>
<dbReference type="EC" id="2.7.13.3" evidence="5"/>
<evidence type="ECO:0000313" key="28">
    <source>
        <dbReference type="Proteomes" id="UP001596098"/>
    </source>
</evidence>
<dbReference type="InterPro" id="IPR036097">
    <property type="entry name" value="HisK_dim/P_sf"/>
</dbReference>
<feature type="transmembrane region" description="Helical" evidence="24">
    <location>
        <begin position="444"/>
        <end position="461"/>
    </location>
</feature>
<feature type="transmembrane region" description="Helical" evidence="24">
    <location>
        <begin position="40"/>
        <end position="65"/>
    </location>
</feature>
<dbReference type="Gene3D" id="6.10.340.10">
    <property type="match status" value="1"/>
</dbReference>
<keyword evidence="20" id="KW-0464">Manganese</keyword>
<dbReference type="SUPFAM" id="SSF55874">
    <property type="entry name" value="ATPase domain of HSP90 chaperone/DNA topoisomerase II/histidine kinase"/>
    <property type="match status" value="1"/>
</dbReference>
<keyword evidence="18" id="KW-0346">Stress response</keyword>
<comment type="subcellular location">
    <subcellularLocation>
        <location evidence="4">Cell membrane</location>
        <topology evidence="4">Multi-pass membrane protein</topology>
    </subcellularLocation>
</comment>
<evidence type="ECO:0000256" key="20">
    <source>
        <dbReference type="ARBA" id="ARBA00023211"/>
    </source>
</evidence>
<evidence type="ECO:0000256" key="2">
    <source>
        <dbReference type="ARBA" id="ARBA00001936"/>
    </source>
</evidence>
<dbReference type="Pfam" id="PF00672">
    <property type="entry name" value="HAMP"/>
    <property type="match status" value="1"/>
</dbReference>
<dbReference type="SMART" id="SM00304">
    <property type="entry name" value="HAMP"/>
    <property type="match status" value="1"/>
</dbReference>
<protein>
    <recommendedName>
        <fullName evidence="21">Signal transduction histidine-protein kinase/phosphatase MprB</fullName>
        <ecNumber evidence="5">2.7.13.3</ecNumber>
    </recommendedName>
    <alternativeName>
        <fullName evidence="22">Mycobacterial persistence regulator B</fullName>
    </alternativeName>
</protein>
<dbReference type="SUPFAM" id="SSF158472">
    <property type="entry name" value="HAMP domain-like"/>
    <property type="match status" value="1"/>
</dbReference>
<dbReference type="PANTHER" id="PTHR44936">
    <property type="entry name" value="SENSOR PROTEIN CREC"/>
    <property type="match status" value="1"/>
</dbReference>
<dbReference type="PROSITE" id="PS50885">
    <property type="entry name" value="HAMP"/>
    <property type="match status" value="1"/>
</dbReference>
<dbReference type="PRINTS" id="PR00344">
    <property type="entry name" value="BCTRLSENSOR"/>
</dbReference>
<evidence type="ECO:0000259" key="26">
    <source>
        <dbReference type="PROSITE" id="PS50885"/>
    </source>
</evidence>
<evidence type="ECO:0000256" key="19">
    <source>
        <dbReference type="ARBA" id="ARBA00023026"/>
    </source>
</evidence>
<keyword evidence="15" id="KW-0904">Protein phosphatase</keyword>
<evidence type="ECO:0000256" key="16">
    <source>
        <dbReference type="ARBA" id="ARBA00022989"/>
    </source>
</evidence>
<keyword evidence="16 24" id="KW-1133">Transmembrane helix</keyword>
<feature type="transmembrane region" description="Helical" evidence="24">
    <location>
        <begin position="685"/>
        <end position="706"/>
    </location>
</feature>
<keyword evidence="8" id="KW-0808">Transferase</keyword>
<evidence type="ECO:0000256" key="24">
    <source>
        <dbReference type="SAM" id="Phobius"/>
    </source>
</evidence>
<proteinExistence type="predicted"/>
<feature type="transmembrane region" description="Helical" evidence="24">
    <location>
        <begin position="419"/>
        <end position="437"/>
    </location>
</feature>
<comment type="cofactor">
    <cofactor evidence="3">
        <name>Mg(2+)</name>
        <dbReference type="ChEBI" id="CHEBI:18420"/>
    </cofactor>
</comment>
<evidence type="ECO:0000256" key="4">
    <source>
        <dbReference type="ARBA" id="ARBA00004651"/>
    </source>
</evidence>
<sequence length="884" mass="92015">MSALSAVTSIKTKLGLLVAASVVVAAVVGAAGGVAQVSWWIVLPVTVLLALTVTQLLAAGMVAPLRDMTAAASAMSAGDLSRRVHTDNTDEVGQLARAFNRMAEDLAVVDAERRDLIATVSHELRTPVTAMTAQLENLADGVVEATPERIAQVLSAAERLGDLVSDLLTLSRLEAGVVDLAVIPVELKALVEQCAAEVRRSGRGAEVHVEFDDDLVVHADPARLRQVIINALDNAARHTLGDTPVRVLAGTDASGPDVGQPGAQPGVQPGVQLTWIEVRDGGAGVASHDRERVFERFGTDAGGGTGLGLAIARWVATLHGGTLAFVDPVEGESGARLRLELPALPATAGQNGATSPSRPLSVTAQAATDAPSGRTTAPAPGPLDGIWPSRDDRPRPGLLVATALVALCGAAWMTFHGPGLAWTAVLVAAGAVAWSASPHRRSPFTLTTSLLALGLVAVMAWSDNAALGLMGVIAASGVFLAGLTRARTFIGILVSGLAWPLSSLRGLPWFGRSLGVVGRAGALPGVARTVGLSLLALAVFVALFAGADPTFARWIDAFVPDLSLGDGVLRLFVGGFVFATTLAAVHLAVNPPDSDVFARVPVRAASRWEWLVPVLVVDAVFLLFLASQIRVVTAGDQWLRETAGMTYADYVHQGFGQLVVATLLTLVVVWAASRRASLRPQDRPWMLASCGLLGLAAIGVVATAVGRMRVYEDAYGHTVMRLLVTVFEGWLGVVLASVLLLGLLRRGAWVPRVALLSGAAALLTLLLVRPDAVVAQRNVDRFEATGELDVLHLSGLSRDAVPAVTRLPEPVALCVVELSDWGRGDFAVPTLADWNLTATRVDADLAALRENAVRTQGDQGSACGALPGGDDVVAGVATLQLTQQ</sequence>
<evidence type="ECO:0000256" key="15">
    <source>
        <dbReference type="ARBA" id="ARBA00022912"/>
    </source>
</evidence>
<dbReference type="Proteomes" id="UP001596098">
    <property type="component" value="Unassembled WGS sequence"/>
</dbReference>
<dbReference type="CDD" id="cd00075">
    <property type="entry name" value="HATPase"/>
    <property type="match status" value="1"/>
</dbReference>
<dbReference type="InterPro" id="IPR025291">
    <property type="entry name" value="DUF4153"/>
</dbReference>
<reference evidence="28" key="1">
    <citation type="journal article" date="2019" name="Int. J. Syst. Evol. Microbiol.">
        <title>The Global Catalogue of Microorganisms (GCM) 10K type strain sequencing project: providing services to taxonomists for standard genome sequencing and annotation.</title>
        <authorList>
            <consortium name="The Broad Institute Genomics Platform"/>
            <consortium name="The Broad Institute Genome Sequencing Center for Infectious Disease"/>
            <person name="Wu L."/>
            <person name="Ma J."/>
        </authorList>
    </citation>
    <scope>NUCLEOTIDE SEQUENCE [LARGE SCALE GENOMIC DNA]</scope>
    <source>
        <strain evidence="28">DFY28</strain>
    </source>
</reference>